<feature type="transmembrane region" description="Helical" evidence="8">
    <location>
        <begin position="323"/>
        <end position="340"/>
    </location>
</feature>
<keyword evidence="3 8" id="KW-0812">Transmembrane</keyword>
<evidence type="ECO:0000256" key="8">
    <source>
        <dbReference type="SAM" id="Phobius"/>
    </source>
</evidence>
<dbReference type="SUPFAM" id="SSF52540">
    <property type="entry name" value="P-loop containing nucleoside triphosphate hydrolases"/>
    <property type="match status" value="1"/>
</dbReference>
<evidence type="ECO:0000313" key="10">
    <source>
        <dbReference type="EMBL" id="RVD91126.1"/>
    </source>
</evidence>
<evidence type="ECO:0000256" key="6">
    <source>
        <dbReference type="ARBA" id="ARBA00022989"/>
    </source>
</evidence>
<feature type="transmembrane region" description="Helical" evidence="8">
    <location>
        <begin position="396"/>
        <end position="421"/>
    </location>
</feature>
<evidence type="ECO:0000256" key="2">
    <source>
        <dbReference type="ARBA" id="ARBA00022448"/>
    </source>
</evidence>
<dbReference type="InterPro" id="IPR027417">
    <property type="entry name" value="P-loop_NTPase"/>
</dbReference>
<evidence type="ECO:0000259" key="9">
    <source>
        <dbReference type="PROSITE" id="PS50893"/>
    </source>
</evidence>
<proteinExistence type="predicted"/>
<dbReference type="CDD" id="cd03213">
    <property type="entry name" value="ABCG_EPDR"/>
    <property type="match status" value="1"/>
</dbReference>
<dbReference type="InterPro" id="IPR050352">
    <property type="entry name" value="ABCG_transporters"/>
</dbReference>
<evidence type="ECO:0000256" key="5">
    <source>
        <dbReference type="ARBA" id="ARBA00022840"/>
    </source>
</evidence>
<protein>
    <submittedName>
        <fullName evidence="10">ABCG-like transporter</fullName>
    </submittedName>
</protein>
<dbReference type="EMBL" id="RCSS01000637">
    <property type="protein sequence ID" value="RVD91126.1"/>
    <property type="molecule type" value="Genomic_DNA"/>
</dbReference>
<dbReference type="InterPro" id="IPR043926">
    <property type="entry name" value="ABCG_dom"/>
</dbReference>
<dbReference type="Pfam" id="PF00005">
    <property type="entry name" value="ABC_tran"/>
    <property type="match status" value="1"/>
</dbReference>
<dbReference type="Pfam" id="PF01061">
    <property type="entry name" value="ABC2_membrane"/>
    <property type="match status" value="1"/>
</dbReference>
<dbReference type="InterPro" id="IPR003593">
    <property type="entry name" value="AAA+_ATPase"/>
</dbReference>
<evidence type="ECO:0000313" key="11">
    <source>
        <dbReference type="Proteomes" id="UP000282876"/>
    </source>
</evidence>
<feature type="transmembrane region" description="Helical" evidence="8">
    <location>
        <begin position="540"/>
        <end position="566"/>
    </location>
</feature>
<feature type="transmembrane region" description="Helical" evidence="8">
    <location>
        <begin position="427"/>
        <end position="451"/>
    </location>
</feature>
<dbReference type="PANTHER" id="PTHR48041">
    <property type="entry name" value="ABC TRANSPORTER G FAMILY MEMBER 28"/>
    <property type="match status" value="1"/>
</dbReference>
<dbReference type="SMART" id="SM00382">
    <property type="entry name" value="AAA"/>
    <property type="match status" value="1"/>
</dbReference>
<gene>
    <name evidence="10" type="ORF">TUBRATIS_24340</name>
</gene>
<dbReference type="GO" id="GO:0016887">
    <property type="term" value="F:ATP hydrolysis activity"/>
    <property type="evidence" value="ECO:0007669"/>
    <property type="project" value="InterPro"/>
</dbReference>
<dbReference type="PROSITE" id="PS00211">
    <property type="entry name" value="ABC_TRANSPORTER_1"/>
    <property type="match status" value="1"/>
</dbReference>
<dbReference type="GO" id="GO:0016020">
    <property type="term" value="C:membrane"/>
    <property type="evidence" value="ECO:0007669"/>
    <property type="project" value="UniProtKB-SubCell"/>
</dbReference>
<name>A0A437AJB9_9MICR</name>
<sequence>MDLRSQELELIYNNLTLENQNNKILDNVNGKIKPSSMTALLGTSGAGKTSLMNSLAGRIPPNLVLSGSVNVNGRPRNPNLWPEMIGYVEQELFAYDNQTVYETLSLVCKFKSASLSKVDRILDVLNLTPSKQRFMNELSGGERKRVSIGIELIGNPSILFLDEPTSGLDSFNAINILETLSKLKELGKSIVITIHQPSFKMLQYFDNVILMGKGAVIFDGKLQGCVDFFKENGYECPEYTNPTDYFLETISINTTSKELERDSLQRLAKLKEAWQNKKINYEITKNEEIRSKYKIINYTAFLPLLLRNFRALRRDTAYIKIEVIQKTVFFILIGCTFLQLDFTQQGVQSRAGVIIFIILNAMFGTCGPIFNLFAIEKKIITRERKSGFYDGFSAFTAKYVVQVISTAITGIYYITALYWMVGLNNNFAHFLKFLLVQISIMFFAAAFGLTVSAATPNQSVAQVVGTLIIIVFTVFGCFFSNPDTIPSWLRWLIWLSPVNYAFRASMQSIFHNQTFICENQNQGCLKTGQDVLDKYNINKVDAWACIFIIWGFTLFVIILGAFILHFSTMLQVSMEKKKKEEV</sequence>
<feature type="transmembrane region" description="Helical" evidence="8">
    <location>
        <begin position="352"/>
        <end position="375"/>
    </location>
</feature>
<comment type="caution">
    <text evidence="10">The sequence shown here is derived from an EMBL/GenBank/DDBJ whole genome shotgun (WGS) entry which is preliminary data.</text>
</comment>
<evidence type="ECO:0000256" key="4">
    <source>
        <dbReference type="ARBA" id="ARBA00022741"/>
    </source>
</evidence>
<dbReference type="OrthoDB" id="2196280at2759"/>
<keyword evidence="7 8" id="KW-0472">Membrane</keyword>
<dbReference type="AlphaFoldDB" id="A0A437AJB9"/>
<dbReference type="GO" id="GO:0005524">
    <property type="term" value="F:ATP binding"/>
    <property type="evidence" value="ECO:0007669"/>
    <property type="project" value="UniProtKB-KW"/>
</dbReference>
<dbReference type="STRING" id="291195.A0A437AJB9"/>
<organism evidence="10 11">
    <name type="scientific">Tubulinosema ratisbonensis</name>
    <dbReference type="NCBI Taxonomy" id="291195"/>
    <lineage>
        <taxon>Eukaryota</taxon>
        <taxon>Fungi</taxon>
        <taxon>Fungi incertae sedis</taxon>
        <taxon>Microsporidia</taxon>
        <taxon>Tubulinosematoidea</taxon>
        <taxon>Tubulinosematidae</taxon>
        <taxon>Tubulinosema</taxon>
    </lineage>
</organism>
<keyword evidence="4" id="KW-0547">Nucleotide-binding</keyword>
<evidence type="ECO:0000256" key="7">
    <source>
        <dbReference type="ARBA" id="ARBA00023136"/>
    </source>
</evidence>
<dbReference type="InterPro" id="IPR013525">
    <property type="entry name" value="ABC2_TM"/>
</dbReference>
<comment type="subcellular location">
    <subcellularLocation>
        <location evidence="1">Membrane</location>
        <topology evidence="1">Multi-pass membrane protein</topology>
    </subcellularLocation>
</comment>
<keyword evidence="2" id="KW-0813">Transport</keyword>
<dbReference type="Proteomes" id="UP000282876">
    <property type="component" value="Unassembled WGS sequence"/>
</dbReference>
<evidence type="ECO:0000256" key="1">
    <source>
        <dbReference type="ARBA" id="ARBA00004141"/>
    </source>
</evidence>
<dbReference type="PROSITE" id="PS50893">
    <property type="entry name" value="ABC_TRANSPORTER_2"/>
    <property type="match status" value="1"/>
</dbReference>
<keyword evidence="6 8" id="KW-1133">Transmembrane helix</keyword>
<keyword evidence="5" id="KW-0067">ATP-binding</keyword>
<keyword evidence="11" id="KW-1185">Reference proteome</keyword>
<dbReference type="GO" id="GO:0140359">
    <property type="term" value="F:ABC-type transporter activity"/>
    <property type="evidence" value="ECO:0007669"/>
    <property type="project" value="InterPro"/>
</dbReference>
<dbReference type="VEuPathDB" id="MicrosporidiaDB:TUBRATIS_24340"/>
<dbReference type="PANTHER" id="PTHR48041:SF139">
    <property type="entry name" value="PROTEIN SCARLET"/>
    <property type="match status" value="1"/>
</dbReference>
<reference evidence="10 11" key="1">
    <citation type="submission" date="2018-10" db="EMBL/GenBank/DDBJ databases">
        <title>Draft genome sequence of the microsporidian Tubulinosema ratisbonensis.</title>
        <authorList>
            <person name="Polonais V."/>
            <person name="Peyretaillade E."/>
            <person name="Niehus S."/>
            <person name="Wawrzyniak I."/>
            <person name="Franchet A."/>
            <person name="Gaspin C."/>
            <person name="Reichstadt M."/>
            <person name="Belser C."/>
            <person name="Labadie K."/>
            <person name="Delbac F."/>
            <person name="Ferrandon D."/>
        </authorList>
    </citation>
    <scope>NUCLEOTIDE SEQUENCE [LARGE SCALE GENOMIC DNA]</scope>
    <source>
        <strain evidence="10 11">Franzen</strain>
    </source>
</reference>
<dbReference type="InterPro" id="IPR017871">
    <property type="entry name" value="ABC_transporter-like_CS"/>
</dbReference>
<dbReference type="Pfam" id="PF19055">
    <property type="entry name" value="ABC2_membrane_7"/>
    <property type="match status" value="1"/>
</dbReference>
<dbReference type="Gene3D" id="3.40.50.300">
    <property type="entry name" value="P-loop containing nucleotide triphosphate hydrolases"/>
    <property type="match status" value="1"/>
</dbReference>
<feature type="domain" description="ABC transporter" evidence="9">
    <location>
        <begin position="3"/>
        <end position="238"/>
    </location>
</feature>
<evidence type="ECO:0000256" key="3">
    <source>
        <dbReference type="ARBA" id="ARBA00022692"/>
    </source>
</evidence>
<dbReference type="InterPro" id="IPR003439">
    <property type="entry name" value="ABC_transporter-like_ATP-bd"/>
</dbReference>
<accession>A0A437AJB9</accession>
<feature type="transmembrane region" description="Helical" evidence="8">
    <location>
        <begin position="463"/>
        <end position="481"/>
    </location>
</feature>